<evidence type="ECO:0000256" key="5">
    <source>
        <dbReference type="ARBA" id="ARBA00023167"/>
    </source>
</evidence>
<organism evidence="7 8">
    <name type="scientific">Myxozyma melibiosi</name>
    <dbReference type="NCBI Taxonomy" id="54550"/>
    <lineage>
        <taxon>Eukaryota</taxon>
        <taxon>Fungi</taxon>
        <taxon>Dikarya</taxon>
        <taxon>Ascomycota</taxon>
        <taxon>Saccharomycotina</taxon>
        <taxon>Lipomycetes</taxon>
        <taxon>Lipomycetales</taxon>
        <taxon>Lipomycetaceae</taxon>
        <taxon>Myxozyma</taxon>
    </lineage>
</organism>
<comment type="subunit">
    <text evidence="6">Monomer.</text>
</comment>
<feature type="binding site" evidence="6">
    <location>
        <begin position="134"/>
        <end position="135"/>
    </location>
    <ligand>
        <name>substrate</name>
    </ligand>
</feature>
<keyword evidence="1 6" id="KW-0028">Amino-acid biosynthesis</keyword>
<protein>
    <recommendedName>
        <fullName evidence="6">Enolase-phosphatase E1</fullName>
        <ecNumber evidence="6">3.1.3.77</ecNumber>
    </recommendedName>
    <alternativeName>
        <fullName evidence="6">2,3-diketo-5-methylthio-1-phosphopentane phosphatase</fullName>
    </alternativeName>
</protein>
<dbReference type="InterPro" id="IPR023214">
    <property type="entry name" value="HAD_sf"/>
</dbReference>
<feature type="binding site" evidence="6">
    <location>
        <position position="11"/>
    </location>
    <ligand>
        <name>Mg(2+)</name>
        <dbReference type="ChEBI" id="CHEBI:18420"/>
    </ligand>
</feature>
<comment type="pathway">
    <text evidence="6">Amino-acid biosynthesis; L-methionine biosynthesis via salvage pathway; L-methionine from S-methyl-5-thio-alpha-D-ribose 1-phosphate: step 4/6.</text>
</comment>
<evidence type="ECO:0000256" key="4">
    <source>
        <dbReference type="ARBA" id="ARBA00022842"/>
    </source>
</evidence>
<keyword evidence="4 6" id="KW-0460">Magnesium</keyword>
<dbReference type="InterPro" id="IPR027511">
    <property type="entry name" value="ENOPH1_eukaryotes"/>
</dbReference>
<dbReference type="NCBIfam" id="TIGR01691">
    <property type="entry name" value="enolase-ppase"/>
    <property type="match status" value="1"/>
</dbReference>
<dbReference type="InterPro" id="IPR023943">
    <property type="entry name" value="Enolase-ppase_E1"/>
</dbReference>
<dbReference type="SFLD" id="SFLDS00003">
    <property type="entry name" value="Haloacid_Dehalogenase"/>
    <property type="match status" value="1"/>
</dbReference>
<dbReference type="SFLD" id="SFLDG01129">
    <property type="entry name" value="C1.5:_HAD__Beta-PGM__Phosphata"/>
    <property type="match status" value="1"/>
</dbReference>
<dbReference type="Gene3D" id="3.40.50.1000">
    <property type="entry name" value="HAD superfamily/HAD-like"/>
    <property type="match status" value="1"/>
</dbReference>
<dbReference type="PANTHER" id="PTHR20371">
    <property type="entry name" value="ENOLASE-PHOSPHATASE E1"/>
    <property type="match status" value="1"/>
</dbReference>
<keyword evidence="6" id="KW-0539">Nucleus</keyword>
<dbReference type="RefSeq" id="XP_064770539.1">
    <property type="nucleotide sequence ID" value="XM_064911487.1"/>
</dbReference>
<keyword evidence="3 6" id="KW-0378">Hydrolase</keyword>
<reference evidence="7 8" key="1">
    <citation type="submission" date="2024-03" db="EMBL/GenBank/DDBJ databases">
        <title>Genome-scale model development and genomic sequencing of the oleaginous clade Lipomyces.</title>
        <authorList>
            <consortium name="Lawrence Berkeley National Laboratory"/>
            <person name="Czajka J.J."/>
            <person name="Han Y."/>
            <person name="Kim J."/>
            <person name="Mondo S.J."/>
            <person name="Hofstad B.A."/>
            <person name="Robles A."/>
            <person name="Haridas S."/>
            <person name="Riley R."/>
            <person name="LaButti K."/>
            <person name="Pangilinan J."/>
            <person name="Andreopoulos W."/>
            <person name="Lipzen A."/>
            <person name="Yan J."/>
            <person name="Wang M."/>
            <person name="Ng V."/>
            <person name="Grigoriev I.V."/>
            <person name="Spatafora J.W."/>
            <person name="Magnuson J.K."/>
            <person name="Baker S.E."/>
            <person name="Pomraning K.R."/>
        </authorList>
    </citation>
    <scope>NUCLEOTIDE SEQUENCE [LARGE SCALE GENOMIC DNA]</scope>
    <source>
        <strain evidence="7 8">Phaff 52-87</strain>
    </source>
</reference>
<comment type="cofactor">
    <cofactor evidence="6">
        <name>Mg(2+)</name>
        <dbReference type="ChEBI" id="CHEBI:18420"/>
    </cofactor>
    <text evidence="6">Binds 1 Mg(2+) ion per subunit.</text>
</comment>
<dbReference type="Gene3D" id="1.10.720.60">
    <property type="match status" value="1"/>
</dbReference>
<dbReference type="Proteomes" id="UP001498771">
    <property type="component" value="Unassembled WGS sequence"/>
</dbReference>
<keyword evidence="2 6" id="KW-0479">Metal-binding</keyword>
<dbReference type="HAMAP" id="MF_03117">
    <property type="entry name" value="Salvage_MtnC_euk"/>
    <property type="match status" value="1"/>
</dbReference>
<keyword evidence="8" id="KW-1185">Reference proteome</keyword>
<evidence type="ECO:0000256" key="1">
    <source>
        <dbReference type="ARBA" id="ARBA00022605"/>
    </source>
</evidence>
<evidence type="ECO:0000256" key="3">
    <source>
        <dbReference type="ARBA" id="ARBA00022801"/>
    </source>
</evidence>
<dbReference type="EMBL" id="JBBJBU010000001">
    <property type="protein sequence ID" value="KAK7207506.1"/>
    <property type="molecule type" value="Genomic_DNA"/>
</dbReference>
<dbReference type="GeneID" id="90036999"/>
<comment type="function">
    <text evidence="6">Bifunctional enzyme that catalyzes the enolization of 2,3-diketo-5-methylthiopentyl-1-phosphate (DK-MTP-1-P) into the intermediate 2-hydroxy-3-keto-5-methylthiopentenyl-1-phosphate (HK-MTPenyl-1-P), which is then dephosphorylated to form the acireductone 1,2-dihydroxy-3-keto-5-methylthiopentene (DHK-MTPene).</text>
</comment>
<comment type="catalytic activity">
    <reaction evidence="6">
        <text>5-methylsulfanyl-2,3-dioxopentyl phosphate + H2O = 1,2-dihydroxy-5-(methylsulfanyl)pent-1-en-3-one + phosphate</text>
        <dbReference type="Rhea" id="RHEA:21700"/>
        <dbReference type="ChEBI" id="CHEBI:15377"/>
        <dbReference type="ChEBI" id="CHEBI:43474"/>
        <dbReference type="ChEBI" id="CHEBI:49252"/>
        <dbReference type="ChEBI" id="CHEBI:58828"/>
        <dbReference type="EC" id="3.1.3.77"/>
    </reaction>
</comment>
<accession>A0ABR1FCD0</accession>
<feature type="binding site" evidence="6">
    <location>
        <position position="169"/>
    </location>
    <ligand>
        <name>substrate</name>
    </ligand>
</feature>
<keyword evidence="5 6" id="KW-0486">Methionine biosynthesis</keyword>
<name>A0ABR1FCD0_9ASCO</name>
<evidence type="ECO:0000313" key="8">
    <source>
        <dbReference type="Proteomes" id="UP001498771"/>
    </source>
</evidence>
<feature type="binding site" evidence="6">
    <location>
        <position position="13"/>
    </location>
    <ligand>
        <name>Mg(2+)</name>
        <dbReference type="ChEBI" id="CHEBI:18420"/>
    </ligand>
</feature>
<dbReference type="SUPFAM" id="SSF56784">
    <property type="entry name" value="HAD-like"/>
    <property type="match status" value="1"/>
</dbReference>
<sequence length="240" mass="26774">MPVLQKKILLDIEGTVCSISFVKDVLFPYFLKTVPSVLQLHFTANPPPDLQPYIDAFPPTSRTSYDVLHQHIRELTLADKKVPELKGLQGYVWRRGYESGELKAPLFDDVYDAFRIWTSAESTAAERKGVFIYSSGSVDAQILLFSHTEKGDLTRGIQGYYDTVNAGMKQDKSSYEKIADTIAAGEQKNNILFLSDNVKEIAAAKEAGLEAFVVERPGNAPLTDEDRKAHIVIENFSSLL</sequence>
<proteinExistence type="inferred from homology"/>
<feature type="binding site" evidence="6">
    <location>
        <position position="196"/>
    </location>
    <ligand>
        <name>Mg(2+)</name>
        <dbReference type="ChEBI" id="CHEBI:18420"/>
    </ligand>
</feature>
<evidence type="ECO:0000256" key="6">
    <source>
        <dbReference type="HAMAP-Rule" id="MF_03117"/>
    </source>
</evidence>
<comment type="pathway">
    <text evidence="6">Amino-acid biosynthesis; L-methionine biosynthesis via salvage pathway; L-methionine from S-methyl-5-thio-alpha-D-ribose 1-phosphate: step 3/6.</text>
</comment>
<dbReference type="EC" id="3.1.3.77" evidence="6"/>
<dbReference type="InterPro" id="IPR036412">
    <property type="entry name" value="HAD-like_sf"/>
</dbReference>
<comment type="caution">
    <text evidence="7">The sequence shown here is derived from an EMBL/GenBank/DDBJ whole genome shotgun (WGS) entry which is preliminary data.</text>
</comment>
<comment type="subcellular location">
    <subcellularLocation>
        <location evidence="6">Cytoplasm</location>
    </subcellularLocation>
    <subcellularLocation>
        <location evidence="6">Nucleus</location>
    </subcellularLocation>
</comment>
<dbReference type="SFLD" id="SFLDG01133">
    <property type="entry name" value="C1.5.4:_Enolase-phosphatase_Li"/>
    <property type="match status" value="1"/>
</dbReference>
<evidence type="ECO:0000313" key="7">
    <source>
        <dbReference type="EMBL" id="KAK7207506.1"/>
    </source>
</evidence>
<evidence type="ECO:0000256" key="2">
    <source>
        <dbReference type="ARBA" id="ARBA00022723"/>
    </source>
</evidence>
<gene>
    <name evidence="6" type="primary">UTR4</name>
    <name evidence="7" type="ORF">BZA70DRAFT_271487</name>
</gene>
<comment type="similarity">
    <text evidence="6">Belongs to the HAD-like hydrolase superfamily. MasA/MtnC family.</text>
</comment>
<keyword evidence="6" id="KW-0963">Cytoplasm</keyword>
<dbReference type="PANTHER" id="PTHR20371:SF1">
    <property type="entry name" value="ENOLASE-PHOSPHATASE E1"/>
    <property type="match status" value="1"/>
</dbReference>